<reference evidence="2 3" key="1">
    <citation type="submission" date="2016-07" db="EMBL/GenBank/DDBJ databases">
        <title>Multiple horizontal gene transfer events from other fungi enriched the ability of initially mycotrophic Trichoderma (Ascomycota) to feed on dead plant biomass.</title>
        <authorList>
            <consortium name="DOE Joint Genome Institute"/>
            <person name="Aerts A."/>
            <person name="Atanasova L."/>
            <person name="Chenthamara K."/>
            <person name="Zhang J."/>
            <person name="Grujic M."/>
            <person name="Henrissat B."/>
            <person name="Kuo A."/>
            <person name="Salamov A."/>
            <person name="Lipzen A."/>
            <person name="Labutti K."/>
            <person name="Barry K."/>
            <person name="Miao Y."/>
            <person name="Rahimi M.J."/>
            <person name="Shen Q."/>
            <person name="Grigoriev I.V."/>
            <person name="Kubicek C.P."/>
            <person name="Druzhinina I.S."/>
        </authorList>
    </citation>
    <scope>NUCLEOTIDE SEQUENCE [LARGE SCALE GENOMIC DNA]</scope>
    <source>
        <strain evidence="2 3">CBS 226.95</strain>
    </source>
</reference>
<sequence>MISSGYRAMQTRRDRDTDASRRLQDPGPERQAPLSLLHRPPFRVARWSSIWAQSQAIQDHVPKTAVPAPEPRRLAVIHRRPRLSGRTKGRW</sequence>
<dbReference type="RefSeq" id="XP_024774290.1">
    <property type="nucleotide sequence ID" value="XM_024915057.1"/>
</dbReference>
<accession>A0A2T4AC79</accession>
<feature type="region of interest" description="Disordered" evidence="1">
    <location>
        <begin position="1"/>
        <end position="37"/>
    </location>
</feature>
<organism evidence="2 3">
    <name type="scientific">Trichoderma harzianum CBS 226.95</name>
    <dbReference type="NCBI Taxonomy" id="983964"/>
    <lineage>
        <taxon>Eukaryota</taxon>
        <taxon>Fungi</taxon>
        <taxon>Dikarya</taxon>
        <taxon>Ascomycota</taxon>
        <taxon>Pezizomycotina</taxon>
        <taxon>Sordariomycetes</taxon>
        <taxon>Hypocreomycetidae</taxon>
        <taxon>Hypocreales</taxon>
        <taxon>Hypocreaceae</taxon>
        <taxon>Trichoderma</taxon>
    </lineage>
</organism>
<proteinExistence type="predicted"/>
<dbReference type="AlphaFoldDB" id="A0A2T4AC79"/>
<protein>
    <submittedName>
        <fullName evidence="2">Uncharacterized protein</fullName>
    </submittedName>
</protein>
<keyword evidence="3" id="KW-1185">Reference proteome</keyword>
<evidence type="ECO:0000313" key="2">
    <source>
        <dbReference type="EMBL" id="PTB54613.1"/>
    </source>
</evidence>
<feature type="compositionally biased region" description="Basic and acidic residues" evidence="1">
    <location>
        <begin position="11"/>
        <end position="28"/>
    </location>
</feature>
<evidence type="ECO:0000256" key="1">
    <source>
        <dbReference type="SAM" id="MobiDB-lite"/>
    </source>
</evidence>
<dbReference type="Proteomes" id="UP000241690">
    <property type="component" value="Unassembled WGS sequence"/>
</dbReference>
<gene>
    <name evidence="2" type="ORF">M431DRAFT_424746</name>
</gene>
<dbReference type="EMBL" id="KZ679680">
    <property type="protein sequence ID" value="PTB54613.1"/>
    <property type="molecule type" value="Genomic_DNA"/>
</dbReference>
<dbReference type="GeneID" id="36623623"/>
<name>A0A2T4AC79_TRIHA</name>
<evidence type="ECO:0000313" key="3">
    <source>
        <dbReference type="Proteomes" id="UP000241690"/>
    </source>
</evidence>